<dbReference type="EMBL" id="LYPC01000028">
    <property type="protein sequence ID" value="OCT11311.1"/>
    <property type="molecule type" value="Genomic_DNA"/>
</dbReference>
<proteinExistence type="predicted"/>
<organism evidence="1 2">
    <name type="scientific">Paenibacillus pectinilyticus</name>
    <dbReference type="NCBI Taxonomy" id="512399"/>
    <lineage>
        <taxon>Bacteria</taxon>
        <taxon>Bacillati</taxon>
        <taxon>Bacillota</taxon>
        <taxon>Bacilli</taxon>
        <taxon>Bacillales</taxon>
        <taxon>Paenibacillaceae</taxon>
        <taxon>Paenibacillus</taxon>
    </lineage>
</organism>
<dbReference type="Proteomes" id="UP000093309">
    <property type="component" value="Unassembled WGS sequence"/>
</dbReference>
<keyword evidence="2" id="KW-1185">Reference proteome</keyword>
<dbReference type="AlphaFoldDB" id="A0A1C0ZTC3"/>
<gene>
    <name evidence="1" type="ORF">A8709_06450</name>
</gene>
<comment type="caution">
    <text evidence="1">The sequence shown here is derived from an EMBL/GenBank/DDBJ whole genome shotgun (WGS) entry which is preliminary data.</text>
</comment>
<name>A0A1C0ZTC3_9BACL</name>
<protein>
    <submittedName>
        <fullName evidence="1">Uncharacterized protein</fullName>
    </submittedName>
</protein>
<evidence type="ECO:0000313" key="2">
    <source>
        <dbReference type="Proteomes" id="UP000093309"/>
    </source>
</evidence>
<sequence>MEERLALIIGCQEHCPFTIQTSKNELGVFIYDVYPRLTHLHMRMPAQCAGFFLFKGLVLFRLLSVLLGL</sequence>
<reference evidence="2" key="1">
    <citation type="submission" date="2016-05" db="EMBL/GenBank/DDBJ databases">
        <title>Paenibacillus oryzae. sp. nov., isolated from the rice root.</title>
        <authorList>
            <person name="Zhang J."/>
            <person name="Zhang X."/>
        </authorList>
    </citation>
    <scope>NUCLEOTIDE SEQUENCE [LARGE SCALE GENOMIC DNA]</scope>
    <source>
        <strain evidence="2">KCTC13222</strain>
    </source>
</reference>
<accession>A0A1C0ZTC3</accession>
<evidence type="ECO:0000313" key="1">
    <source>
        <dbReference type="EMBL" id="OCT11311.1"/>
    </source>
</evidence>
<dbReference type="STRING" id="512399.A8709_06450"/>